<gene>
    <name evidence="1" type="primary">TTLL7_2</name>
    <name evidence="1" type="ORF">AMECASPLE_017129</name>
</gene>
<evidence type="ECO:0000313" key="1">
    <source>
        <dbReference type="EMBL" id="MEQ2311190.1"/>
    </source>
</evidence>
<evidence type="ECO:0000313" key="2">
    <source>
        <dbReference type="Proteomes" id="UP001469553"/>
    </source>
</evidence>
<comment type="caution">
    <text evidence="1">The sequence shown here is derived from an EMBL/GenBank/DDBJ whole genome shotgun (WGS) entry which is preliminary data.</text>
</comment>
<organism evidence="1 2">
    <name type="scientific">Ameca splendens</name>
    <dbReference type="NCBI Taxonomy" id="208324"/>
    <lineage>
        <taxon>Eukaryota</taxon>
        <taxon>Metazoa</taxon>
        <taxon>Chordata</taxon>
        <taxon>Craniata</taxon>
        <taxon>Vertebrata</taxon>
        <taxon>Euteleostomi</taxon>
        <taxon>Actinopterygii</taxon>
        <taxon>Neopterygii</taxon>
        <taxon>Teleostei</taxon>
        <taxon>Neoteleostei</taxon>
        <taxon>Acanthomorphata</taxon>
        <taxon>Ovalentaria</taxon>
        <taxon>Atherinomorphae</taxon>
        <taxon>Cyprinodontiformes</taxon>
        <taxon>Goodeidae</taxon>
        <taxon>Ameca</taxon>
    </lineage>
</organism>
<sequence>ILDNWKYHKSKVASYWLVKLDSTKQRKVLDIVRTNVRSALQRIWREPDVESLHLYRLFNRIFNRLLWSHGQGLWNCFSNTGSSWETIFSKSSEVVSPQELQCCRRLVQLCRDCLLVVYKFVSESRGSLMGLSPEWDDTRYWNAVSRSCLTALSRWKVS</sequence>
<dbReference type="EMBL" id="JAHRIP010076507">
    <property type="protein sequence ID" value="MEQ2311190.1"/>
    <property type="molecule type" value="Genomic_DNA"/>
</dbReference>
<reference evidence="1 2" key="1">
    <citation type="submission" date="2021-06" db="EMBL/GenBank/DDBJ databases">
        <authorList>
            <person name="Palmer J.M."/>
        </authorList>
    </citation>
    <scope>NUCLEOTIDE SEQUENCE [LARGE SCALE GENOMIC DNA]</scope>
    <source>
        <strain evidence="1 2">AS_MEX2019</strain>
        <tissue evidence="1">Muscle</tissue>
    </source>
</reference>
<accession>A0ABV0ZZ48</accession>
<proteinExistence type="predicted"/>
<dbReference type="Proteomes" id="UP001469553">
    <property type="component" value="Unassembled WGS sequence"/>
</dbReference>
<keyword evidence="2" id="KW-1185">Reference proteome</keyword>
<feature type="non-terminal residue" evidence="1">
    <location>
        <position position="1"/>
    </location>
</feature>
<name>A0ABV0ZZ48_9TELE</name>
<protein>
    <submittedName>
        <fullName evidence="1">Tubulin polyglutamylase ttll7</fullName>
    </submittedName>
</protein>